<organism evidence="2 3">
    <name type="scientific">Erythranthe guttata</name>
    <name type="common">Yellow monkey flower</name>
    <name type="synonym">Mimulus guttatus</name>
    <dbReference type="NCBI Taxonomy" id="4155"/>
    <lineage>
        <taxon>Eukaryota</taxon>
        <taxon>Viridiplantae</taxon>
        <taxon>Streptophyta</taxon>
        <taxon>Embryophyta</taxon>
        <taxon>Tracheophyta</taxon>
        <taxon>Spermatophyta</taxon>
        <taxon>Magnoliopsida</taxon>
        <taxon>eudicotyledons</taxon>
        <taxon>Gunneridae</taxon>
        <taxon>Pentapetalae</taxon>
        <taxon>asterids</taxon>
        <taxon>lamiids</taxon>
        <taxon>Lamiales</taxon>
        <taxon>Phrymaceae</taxon>
        <taxon>Erythranthe</taxon>
    </lineage>
</organism>
<gene>
    <name evidence="2" type="ORF">MIMGU_mgv1a015714mg</name>
</gene>
<dbReference type="InterPro" id="IPR012438">
    <property type="entry name" value="DUF1639"/>
</dbReference>
<proteinExistence type="predicted"/>
<evidence type="ECO:0000313" key="3">
    <source>
        <dbReference type="Proteomes" id="UP000030748"/>
    </source>
</evidence>
<dbReference type="Proteomes" id="UP000030748">
    <property type="component" value="Unassembled WGS sequence"/>
</dbReference>
<protein>
    <recommendedName>
        <fullName evidence="4">DUF1639 domain-containing protein</fullName>
    </recommendedName>
</protein>
<dbReference type="AlphaFoldDB" id="A0A022QZF2"/>
<sequence>MANMIDNHIDEETKTWNLRPRKPLCKRQSVNVVAEKGNYSRMPEKNKSPSPLMEAERSGEKEGDCGGEKKVCGGGGEKKGKRKLSISIALSKQEIEEDIYSLTGLKPARRPKKRAKNIQRELDFVFPGQWLVSITPDSYKVSENSLKG</sequence>
<dbReference type="Pfam" id="PF07797">
    <property type="entry name" value="DUF1639"/>
    <property type="match status" value="1"/>
</dbReference>
<evidence type="ECO:0000256" key="1">
    <source>
        <dbReference type="SAM" id="MobiDB-lite"/>
    </source>
</evidence>
<reference evidence="2 3" key="1">
    <citation type="journal article" date="2013" name="Proc. Natl. Acad. Sci. U.S.A.">
        <title>Fine-scale variation in meiotic recombination in Mimulus inferred from population shotgun sequencing.</title>
        <authorList>
            <person name="Hellsten U."/>
            <person name="Wright K.M."/>
            <person name="Jenkins J."/>
            <person name="Shu S."/>
            <person name="Yuan Y."/>
            <person name="Wessler S.R."/>
            <person name="Schmutz J."/>
            <person name="Willis J.H."/>
            <person name="Rokhsar D.S."/>
        </authorList>
    </citation>
    <scope>NUCLEOTIDE SEQUENCE [LARGE SCALE GENOMIC DNA]</scope>
    <source>
        <strain evidence="3">cv. DUN x IM62</strain>
    </source>
</reference>
<feature type="compositionally biased region" description="Basic and acidic residues" evidence="1">
    <location>
        <begin position="54"/>
        <end position="71"/>
    </location>
</feature>
<feature type="region of interest" description="Disordered" evidence="1">
    <location>
        <begin position="35"/>
        <end position="82"/>
    </location>
</feature>
<keyword evidence="3" id="KW-1185">Reference proteome</keyword>
<dbReference type="eggNOG" id="ENOG502S34I">
    <property type="taxonomic scope" value="Eukaryota"/>
</dbReference>
<evidence type="ECO:0008006" key="4">
    <source>
        <dbReference type="Google" id="ProtNLM"/>
    </source>
</evidence>
<name>A0A022QZF2_ERYGU</name>
<evidence type="ECO:0000313" key="2">
    <source>
        <dbReference type="EMBL" id="EYU31915.1"/>
    </source>
</evidence>
<dbReference type="PANTHER" id="PTHR33130:SF40">
    <property type="entry name" value="CHROMOGRANIN (DUF1639)"/>
    <property type="match status" value="1"/>
</dbReference>
<dbReference type="STRING" id="4155.A0A022QZF2"/>
<accession>A0A022QZF2</accession>
<dbReference type="EMBL" id="KI630880">
    <property type="protein sequence ID" value="EYU31915.1"/>
    <property type="molecule type" value="Genomic_DNA"/>
</dbReference>
<feature type="region of interest" description="Disordered" evidence="1">
    <location>
        <begin position="1"/>
        <end position="22"/>
    </location>
</feature>
<dbReference type="PANTHER" id="PTHR33130">
    <property type="entry name" value="PUTATIVE (DUF1639)-RELATED"/>
    <property type="match status" value="1"/>
</dbReference>